<evidence type="ECO:0000256" key="3">
    <source>
        <dbReference type="ARBA" id="ARBA00022842"/>
    </source>
</evidence>
<evidence type="ECO:0000313" key="9">
    <source>
        <dbReference type="Proteomes" id="UP001501490"/>
    </source>
</evidence>
<dbReference type="PANTHER" id="PTHR42916:SF1">
    <property type="entry name" value="PROTEIN PHYLLO, CHLOROPLASTIC"/>
    <property type="match status" value="1"/>
</dbReference>
<dbReference type="Gene3D" id="3.40.50.1220">
    <property type="entry name" value="TPP-binding domain"/>
    <property type="match status" value="1"/>
</dbReference>
<keyword evidence="9" id="KW-1185">Reference proteome</keyword>
<dbReference type="CDD" id="cd02009">
    <property type="entry name" value="TPP_SHCHC_synthase"/>
    <property type="match status" value="1"/>
</dbReference>
<comment type="caution">
    <text evidence="8">The sequence shown here is derived from an EMBL/GenBank/DDBJ whole genome shotgun (WGS) entry which is preliminary data.</text>
</comment>
<dbReference type="HAMAP" id="MF_01659">
    <property type="entry name" value="MenD"/>
    <property type="match status" value="1"/>
</dbReference>
<dbReference type="RefSeq" id="WP_344802780.1">
    <property type="nucleotide sequence ID" value="NZ_BAABAB010000009.1"/>
</dbReference>
<keyword evidence="3 6" id="KW-0460">Magnesium</keyword>
<keyword evidence="5 6" id="KW-0464">Manganese</keyword>
<dbReference type="CDD" id="cd07037">
    <property type="entry name" value="TPP_PYR_MenD"/>
    <property type="match status" value="1"/>
</dbReference>
<feature type="domain" description="Thiamine pyrophosphate enzyme N-terminal TPP-binding" evidence="7">
    <location>
        <begin position="9"/>
        <end position="124"/>
    </location>
</feature>
<dbReference type="PANTHER" id="PTHR42916">
    <property type="entry name" value="2-SUCCINYL-5-ENOLPYRUVYL-6-HYDROXY-3-CYCLOHEXENE-1-CARBOXYLATE SYNTHASE"/>
    <property type="match status" value="1"/>
</dbReference>
<organism evidence="8 9">
    <name type="scientific">Microlunatus ginsengisoli</name>
    <dbReference type="NCBI Taxonomy" id="363863"/>
    <lineage>
        <taxon>Bacteria</taxon>
        <taxon>Bacillati</taxon>
        <taxon>Actinomycetota</taxon>
        <taxon>Actinomycetes</taxon>
        <taxon>Propionibacteriales</taxon>
        <taxon>Propionibacteriaceae</taxon>
        <taxon>Microlunatus</taxon>
    </lineage>
</organism>
<comment type="cofactor">
    <cofactor evidence="6">
        <name>Mg(2+)</name>
        <dbReference type="ChEBI" id="CHEBI:18420"/>
    </cofactor>
    <cofactor evidence="6">
        <name>Mn(2+)</name>
        <dbReference type="ChEBI" id="CHEBI:29035"/>
    </cofactor>
</comment>
<dbReference type="SUPFAM" id="SSF52518">
    <property type="entry name" value="Thiamin diphosphate-binding fold (THDP-binding)"/>
    <property type="match status" value="2"/>
</dbReference>
<comment type="cofactor">
    <cofactor evidence="6">
        <name>thiamine diphosphate</name>
        <dbReference type="ChEBI" id="CHEBI:58937"/>
    </cofactor>
    <text evidence="6">Binds 1 thiamine pyrophosphate per subunit.</text>
</comment>
<comment type="similarity">
    <text evidence="6">Belongs to the TPP enzyme family. MenD subfamily.</text>
</comment>
<dbReference type="Proteomes" id="UP001501490">
    <property type="component" value="Unassembled WGS sequence"/>
</dbReference>
<comment type="function">
    <text evidence="6">Catalyzes the thiamine diphosphate-dependent decarboxylation of 2-oxoglutarate and the subsequent addition of the resulting succinic semialdehyde-thiamine pyrophosphate anion to isochorismate to yield 2-succinyl-5-enolpyruvyl-6-hydroxy-3-cyclohexene-1-carboxylate (SEPHCHC).</text>
</comment>
<keyword evidence="1 6" id="KW-0808">Transferase</keyword>
<dbReference type="InterPro" id="IPR004433">
    <property type="entry name" value="MenaQ_synth_MenD"/>
</dbReference>
<keyword evidence="6" id="KW-0474">Menaquinone biosynthesis</keyword>
<comment type="catalytic activity">
    <reaction evidence="6">
        <text>isochorismate + 2-oxoglutarate + H(+) = 5-enolpyruvoyl-6-hydroxy-2-succinyl-cyclohex-3-ene-1-carboxylate + CO2</text>
        <dbReference type="Rhea" id="RHEA:25593"/>
        <dbReference type="ChEBI" id="CHEBI:15378"/>
        <dbReference type="ChEBI" id="CHEBI:16526"/>
        <dbReference type="ChEBI" id="CHEBI:16810"/>
        <dbReference type="ChEBI" id="CHEBI:29780"/>
        <dbReference type="ChEBI" id="CHEBI:58818"/>
        <dbReference type="EC" id="2.2.1.9"/>
    </reaction>
</comment>
<name>A0ABP6ZQ61_9ACTN</name>
<dbReference type="Pfam" id="PF02776">
    <property type="entry name" value="TPP_enzyme_N"/>
    <property type="match status" value="1"/>
</dbReference>
<gene>
    <name evidence="6 8" type="primary">menD</name>
    <name evidence="8" type="ORF">GCM10022236_14030</name>
</gene>
<evidence type="ECO:0000256" key="5">
    <source>
        <dbReference type="ARBA" id="ARBA00023211"/>
    </source>
</evidence>
<keyword evidence="2 6" id="KW-0479">Metal-binding</keyword>
<accession>A0ABP6ZQ61</accession>
<dbReference type="InterPro" id="IPR029061">
    <property type="entry name" value="THDP-binding"/>
</dbReference>
<dbReference type="PIRSF" id="PIRSF004983">
    <property type="entry name" value="MenD"/>
    <property type="match status" value="1"/>
</dbReference>
<protein>
    <recommendedName>
        <fullName evidence="6">2-succinyl-5-enolpyruvyl-6-hydroxy-3-cyclohexene-1-carboxylate synthase</fullName>
        <shortName evidence="6">SEPHCHC synthase</shortName>
        <ecNumber evidence="6">2.2.1.9</ecNumber>
    </recommendedName>
    <alternativeName>
        <fullName evidence="6">Menaquinone biosynthesis protein MenD</fullName>
    </alternativeName>
</protein>
<evidence type="ECO:0000256" key="1">
    <source>
        <dbReference type="ARBA" id="ARBA00022679"/>
    </source>
</evidence>
<sequence length="547" mass="55458">MSEPALACARTIVGSLIGAGVTDAVLAPGSRSAPLAYVLAAADAAGLLRLHVRIDERTAGFLALGLAKASGRPVPVVTTSGTAAANLHPAVLEADAAGIPLLAITADRPGELRHSGANQTTDQLRLFGPAVRGFAAIDDKWRPGAWRAETERLVTLARGTRTRDPGPVQLNVSLADPLLPSGPAGPDVVRPSPIAGALGAEPVTLAPGPRTVVVAGDASPAAGRAIAAQCARAGVPLIAEPSSNARRGPVALAAGRLALAAGALAAEIERVVVVGRPTLSRPVSALLTRTDVEQIVVAERAGWPDPGRVAPRVLDAVELAPGDRNWLTRWQRADRRLVDDIAALLADHALTGQGLTGPGLAAALVGSIPPETPLVVGSSNPVRDLDLAPIRADLGDVYANRGLAGIDGTISTAVGVALATATPAHALVGDLTFLHDLNGLLIGSSEPRPDLRIVVADDAGGSIFATLEHGRPEHAADHERVFATPTGADLAALVAALGISPITVRTAAELAVAVADPPSGIEVVRAVVDRAGRRALDRAITALAASL</sequence>
<reference evidence="9" key="1">
    <citation type="journal article" date="2019" name="Int. J. Syst. Evol. Microbiol.">
        <title>The Global Catalogue of Microorganisms (GCM) 10K type strain sequencing project: providing services to taxonomists for standard genome sequencing and annotation.</title>
        <authorList>
            <consortium name="The Broad Institute Genomics Platform"/>
            <consortium name="The Broad Institute Genome Sequencing Center for Infectious Disease"/>
            <person name="Wu L."/>
            <person name="Ma J."/>
        </authorList>
    </citation>
    <scope>NUCLEOTIDE SEQUENCE [LARGE SCALE GENOMIC DNA]</scope>
    <source>
        <strain evidence="9">JCM 16929</strain>
    </source>
</reference>
<evidence type="ECO:0000256" key="6">
    <source>
        <dbReference type="HAMAP-Rule" id="MF_01659"/>
    </source>
</evidence>
<dbReference type="EC" id="2.2.1.9" evidence="6"/>
<comment type="pathway">
    <text evidence="6">Quinol/quinone metabolism; menaquinone biosynthesis.</text>
</comment>
<dbReference type="EMBL" id="BAABAB010000009">
    <property type="protein sequence ID" value="GAA3613349.1"/>
    <property type="molecule type" value="Genomic_DNA"/>
</dbReference>
<proteinExistence type="inferred from homology"/>
<dbReference type="InterPro" id="IPR012001">
    <property type="entry name" value="Thiamin_PyroP_enz_TPP-bd_dom"/>
</dbReference>
<evidence type="ECO:0000259" key="7">
    <source>
        <dbReference type="Pfam" id="PF02776"/>
    </source>
</evidence>
<evidence type="ECO:0000313" key="8">
    <source>
        <dbReference type="EMBL" id="GAA3613349.1"/>
    </source>
</evidence>
<dbReference type="Gene3D" id="3.40.50.970">
    <property type="match status" value="2"/>
</dbReference>
<keyword evidence="4 6" id="KW-0786">Thiamine pyrophosphate</keyword>
<comment type="pathway">
    <text evidence="6">Quinol/quinone metabolism; 1,4-dihydroxy-2-naphthoate biosynthesis; 1,4-dihydroxy-2-naphthoate from chorismate: step 2/7.</text>
</comment>
<comment type="subunit">
    <text evidence="6">Homodimer.</text>
</comment>
<evidence type="ECO:0000256" key="4">
    <source>
        <dbReference type="ARBA" id="ARBA00023052"/>
    </source>
</evidence>
<evidence type="ECO:0000256" key="2">
    <source>
        <dbReference type="ARBA" id="ARBA00022723"/>
    </source>
</evidence>
<dbReference type="NCBIfam" id="TIGR00173">
    <property type="entry name" value="menD"/>
    <property type="match status" value="1"/>
</dbReference>